<proteinExistence type="predicted"/>
<gene>
    <name evidence="1" type="ORF">CLV68_4562</name>
</gene>
<dbReference type="AlphaFoldDB" id="A0A421B276"/>
<evidence type="ECO:0000313" key="2">
    <source>
        <dbReference type="Proteomes" id="UP000282454"/>
    </source>
</evidence>
<sequence>MNLTPADLVRVPVCDLVDVEGEMTATQLRALLERAGRDDPERAHGFVDDLMRAALQAISDGHPEPHLLAAAVLVAASADFPRWCA</sequence>
<name>A0A421B276_9PSEU</name>
<reference evidence="1 2" key="1">
    <citation type="submission" date="2018-10" db="EMBL/GenBank/DDBJ databases">
        <title>Genomic Encyclopedia of Archaeal and Bacterial Type Strains, Phase II (KMG-II): from individual species to whole genera.</title>
        <authorList>
            <person name="Goeker M."/>
        </authorList>
    </citation>
    <scope>NUCLEOTIDE SEQUENCE [LARGE SCALE GENOMIC DNA]</scope>
    <source>
        <strain evidence="1 2">DSM 45657</strain>
    </source>
</reference>
<dbReference type="RefSeq" id="WP_121392872.1">
    <property type="nucleotide sequence ID" value="NZ_RCDD01000003.1"/>
</dbReference>
<evidence type="ECO:0000313" key="1">
    <source>
        <dbReference type="EMBL" id="RLK58457.1"/>
    </source>
</evidence>
<comment type="caution">
    <text evidence="1">The sequence shown here is derived from an EMBL/GenBank/DDBJ whole genome shotgun (WGS) entry which is preliminary data.</text>
</comment>
<dbReference type="Proteomes" id="UP000282454">
    <property type="component" value="Unassembled WGS sequence"/>
</dbReference>
<dbReference type="EMBL" id="RCDD01000003">
    <property type="protein sequence ID" value="RLK58457.1"/>
    <property type="molecule type" value="Genomic_DNA"/>
</dbReference>
<accession>A0A421B276</accession>
<keyword evidence="2" id="KW-1185">Reference proteome</keyword>
<organism evidence="1 2">
    <name type="scientific">Actinokineospora cianjurensis</name>
    <dbReference type="NCBI Taxonomy" id="585224"/>
    <lineage>
        <taxon>Bacteria</taxon>
        <taxon>Bacillati</taxon>
        <taxon>Actinomycetota</taxon>
        <taxon>Actinomycetes</taxon>
        <taxon>Pseudonocardiales</taxon>
        <taxon>Pseudonocardiaceae</taxon>
        <taxon>Actinokineospora</taxon>
    </lineage>
</organism>
<protein>
    <submittedName>
        <fullName evidence="1">Uncharacterized protein</fullName>
    </submittedName>
</protein>